<name>A0A5N5WHQ7_9EURO</name>
<protein>
    <submittedName>
        <fullName evidence="2">Uncharacterized protein</fullName>
    </submittedName>
</protein>
<gene>
    <name evidence="2" type="ORF">BDV29DRAFT_97583</name>
</gene>
<sequence>MSFSIDRQISYNGPLTASSSALQKQLRTVSFPCSLSCNIPSSLTLRPMSHHLPPKPPASKYFFHAYIPPSCDHGIPHGSTTARRIDRGESLPVNSEPKSSSSGYQESAIRTLDAPKTESVILISGVYPTLLSRRT</sequence>
<dbReference type="Proteomes" id="UP000326565">
    <property type="component" value="Unassembled WGS sequence"/>
</dbReference>
<accession>A0A5N5WHQ7</accession>
<evidence type="ECO:0000313" key="3">
    <source>
        <dbReference type="Proteomes" id="UP000326565"/>
    </source>
</evidence>
<dbReference type="EMBL" id="ML732533">
    <property type="protein sequence ID" value="KAB8067215.1"/>
    <property type="molecule type" value="Genomic_DNA"/>
</dbReference>
<dbReference type="AlphaFoldDB" id="A0A5N5WHQ7"/>
<feature type="compositionally biased region" description="Polar residues" evidence="1">
    <location>
        <begin position="92"/>
        <end position="105"/>
    </location>
</feature>
<feature type="region of interest" description="Disordered" evidence="1">
    <location>
        <begin position="74"/>
        <end position="110"/>
    </location>
</feature>
<organism evidence="2 3">
    <name type="scientific">Aspergillus leporis</name>
    <dbReference type="NCBI Taxonomy" id="41062"/>
    <lineage>
        <taxon>Eukaryota</taxon>
        <taxon>Fungi</taxon>
        <taxon>Dikarya</taxon>
        <taxon>Ascomycota</taxon>
        <taxon>Pezizomycotina</taxon>
        <taxon>Eurotiomycetes</taxon>
        <taxon>Eurotiomycetidae</taxon>
        <taxon>Eurotiales</taxon>
        <taxon>Aspergillaceae</taxon>
        <taxon>Aspergillus</taxon>
        <taxon>Aspergillus subgen. Circumdati</taxon>
    </lineage>
</organism>
<dbReference type="OrthoDB" id="4506575at2759"/>
<evidence type="ECO:0000313" key="2">
    <source>
        <dbReference type="EMBL" id="KAB8067215.1"/>
    </source>
</evidence>
<reference evidence="2 3" key="1">
    <citation type="submission" date="2019-04" db="EMBL/GenBank/DDBJ databases">
        <title>Friends and foes A comparative genomics study of 23 Aspergillus species from section Flavi.</title>
        <authorList>
            <consortium name="DOE Joint Genome Institute"/>
            <person name="Kjaerbolling I."/>
            <person name="Vesth T."/>
            <person name="Frisvad J.C."/>
            <person name="Nybo J.L."/>
            <person name="Theobald S."/>
            <person name="Kildgaard S."/>
            <person name="Isbrandt T."/>
            <person name="Kuo A."/>
            <person name="Sato A."/>
            <person name="Lyhne E.K."/>
            <person name="Kogle M.E."/>
            <person name="Wiebenga A."/>
            <person name="Kun R.S."/>
            <person name="Lubbers R.J."/>
            <person name="Makela M.R."/>
            <person name="Barry K."/>
            <person name="Chovatia M."/>
            <person name="Clum A."/>
            <person name="Daum C."/>
            <person name="Haridas S."/>
            <person name="He G."/>
            <person name="LaButti K."/>
            <person name="Lipzen A."/>
            <person name="Mondo S."/>
            <person name="Riley R."/>
            <person name="Salamov A."/>
            <person name="Simmons B.A."/>
            <person name="Magnuson J.K."/>
            <person name="Henrissat B."/>
            <person name="Mortensen U.H."/>
            <person name="Larsen T.O."/>
            <person name="Devries R.P."/>
            <person name="Grigoriev I.V."/>
            <person name="Machida M."/>
            <person name="Baker S.E."/>
            <person name="Andersen M.R."/>
        </authorList>
    </citation>
    <scope>NUCLEOTIDE SEQUENCE [LARGE SCALE GENOMIC DNA]</scope>
    <source>
        <strain evidence="2 3">CBS 151.66</strain>
    </source>
</reference>
<proteinExistence type="predicted"/>
<keyword evidence="3" id="KW-1185">Reference proteome</keyword>
<evidence type="ECO:0000256" key="1">
    <source>
        <dbReference type="SAM" id="MobiDB-lite"/>
    </source>
</evidence>